<dbReference type="InterPro" id="IPR007692">
    <property type="entry name" value="DNA_helicase_DnaB"/>
</dbReference>
<evidence type="ECO:0000256" key="3">
    <source>
        <dbReference type="ARBA" id="ARBA00022705"/>
    </source>
</evidence>
<dbReference type="GO" id="GO:0006269">
    <property type="term" value="P:DNA replication, synthesis of primer"/>
    <property type="evidence" value="ECO:0007669"/>
    <property type="project" value="UniProtKB-UniRule"/>
</dbReference>
<protein>
    <recommendedName>
        <fullName evidence="11 12">Replicative DNA helicase</fullName>
        <ecNumber evidence="11 12">5.6.2.3</ecNumber>
    </recommendedName>
</protein>
<evidence type="ECO:0000256" key="10">
    <source>
        <dbReference type="ARBA" id="ARBA00048954"/>
    </source>
</evidence>
<comment type="similarity">
    <text evidence="1 12">Belongs to the helicase family. DnaB subfamily.</text>
</comment>
<reference evidence="14 15" key="1">
    <citation type="journal article" date="2015" name="Nature">
        <title>rRNA introns, odd ribosomes, and small enigmatic genomes across a large radiation of phyla.</title>
        <authorList>
            <person name="Brown C.T."/>
            <person name="Hug L.A."/>
            <person name="Thomas B.C."/>
            <person name="Sharon I."/>
            <person name="Castelle C.J."/>
            <person name="Singh A."/>
            <person name="Wilkins M.J."/>
            <person name="Williams K.H."/>
            <person name="Banfield J.F."/>
        </authorList>
    </citation>
    <scope>NUCLEOTIDE SEQUENCE [LARGE SCALE GENOMIC DNA]</scope>
</reference>
<dbReference type="InterPro" id="IPR007693">
    <property type="entry name" value="DNA_helicase_DnaB-like_N"/>
</dbReference>
<evidence type="ECO:0000256" key="12">
    <source>
        <dbReference type="RuleBase" id="RU362085"/>
    </source>
</evidence>
<dbReference type="InterPro" id="IPR007694">
    <property type="entry name" value="DNA_helicase_DnaB-like_C"/>
</dbReference>
<dbReference type="InterPro" id="IPR027417">
    <property type="entry name" value="P-loop_NTPase"/>
</dbReference>
<dbReference type="CDD" id="cd00984">
    <property type="entry name" value="DnaB_C"/>
    <property type="match status" value="1"/>
</dbReference>
<comment type="function">
    <text evidence="12">The main replicative DNA helicase, it participates in initiation and elongation during chromosome replication. Travels ahead of the DNA replisome, separating dsDNA into templates for DNA synthesis. A processive ATP-dependent 5'-3' DNA helicase it has DNA-dependent ATPase activity.</text>
</comment>
<dbReference type="GO" id="GO:1990077">
    <property type="term" value="C:primosome complex"/>
    <property type="evidence" value="ECO:0007669"/>
    <property type="project" value="UniProtKB-UniRule"/>
</dbReference>
<dbReference type="SUPFAM" id="SSF52540">
    <property type="entry name" value="P-loop containing nucleoside triphosphate hydrolases"/>
    <property type="match status" value="1"/>
</dbReference>
<dbReference type="InterPro" id="IPR003593">
    <property type="entry name" value="AAA+_ATPase"/>
</dbReference>
<dbReference type="Proteomes" id="UP000034201">
    <property type="component" value="Unassembled WGS sequence"/>
</dbReference>
<dbReference type="NCBIfam" id="NF004384">
    <property type="entry name" value="PRK05748.1"/>
    <property type="match status" value="1"/>
</dbReference>
<dbReference type="Pfam" id="PF00772">
    <property type="entry name" value="DnaB"/>
    <property type="match status" value="1"/>
</dbReference>
<evidence type="ECO:0000259" key="13">
    <source>
        <dbReference type="PROSITE" id="PS51199"/>
    </source>
</evidence>
<dbReference type="EMBL" id="LCQQ01000015">
    <property type="protein sequence ID" value="KKW21086.1"/>
    <property type="molecule type" value="Genomic_DNA"/>
</dbReference>
<organism evidence="14 15">
    <name type="scientific">Candidatus Adlerbacteria bacterium GW2011_GWC1_50_9</name>
    <dbReference type="NCBI Taxonomy" id="1618608"/>
    <lineage>
        <taxon>Bacteria</taxon>
        <taxon>Candidatus Adleribacteriota</taxon>
    </lineage>
</organism>
<dbReference type="EC" id="5.6.2.3" evidence="11 12"/>
<dbReference type="InterPro" id="IPR036185">
    <property type="entry name" value="DNA_heli_DnaB-like_N_sf"/>
</dbReference>
<evidence type="ECO:0000256" key="6">
    <source>
        <dbReference type="ARBA" id="ARBA00022806"/>
    </source>
</evidence>
<dbReference type="GO" id="GO:0043139">
    <property type="term" value="F:5'-3' DNA helicase activity"/>
    <property type="evidence" value="ECO:0007669"/>
    <property type="project" value="UniProtKB-EC"/>
</dbReference>
<sequence length="465" mass="52280">MAQEKPIPIESFTAGKIRVPPQNLEAEVSTLGALMLDSNAVIRVVDILGPDDFYRPQHQIIYKTILELFERREPIDVLSLTSRLREKGLLESVGGTSYLADLVNSVPTASNVAHYAEIVKKKKIMRELIRASSEIAELGYDESEDIDQALDDAEKRIFSISQRSLSQRFTPLSQTLEEAWERIDHLHKNKNELRGVATGFKDLDNILAGLQKSDLIIIAARPSFGKTALALDIARQVAVRQNIPVGLFSLEMSSQQLVDRFIASEAHVDLWKLRTGKLSDTSDDFLRIRDALDRLSKAPLYIDDEVSNNVLQMRAMARRLQSECGNLGLVVIDYLQLMQPRTHSDSMVQQITEISRSLKGLARELNVPVVAISQLSRAVESRHPPIPRLSDLRESGSIEQDADVVMLIYREDRYKENSSRQNQVDVIVAKHRNGPIGKVTLYFNPEKVTFTTFDEASGFEAFEVG</sequence>
<dbReference type="NCBIfam" id="TIGR00665">
    <property type="entry name" value="DnaB"/>
    <property type="match status" value="1"/>
</dbReference>
<dbReference type="Pfam" id="PF03796">
    <property type="entry name" value="DnaB_C"/>
    <property type="match status" value="1"/>
</dbReference>
<dbReference type="PANTHER" id="PTHR30153">
    <property type="entry name" value="REPLICATIVE DNA HELICASE DNAB"/>
    <property type="match status" value="1"/>
</dbReference>
<dbReference type="AlphaFoldDB" id="A0A0G1WQK9"/>
<dbReference type="GO" id="GO:0003677">
    <property type="term" value="F:DNA binding"/>
    <property type="evidence" value="ECO:0007669"/>
    <property type="project" value="UniProtKB-UniRule"/>
</dbReference>
<dbReference type="GO" id="GO:0016887">
    <property type="term" value="F:ATP hydrolysis activity"/>
    <property type="evidence" value="ECO:0007669"/>
    <property type="project" value="RHEA"/>
</dbReference>
<evidence type="ECO:0000313" key="14">
    <source>
        <dbReference type="EMBL" id="KKW21086.1"/>
    </source>
</evidence>
<dbReference type="FunFam" id="1.10.860.10:FF:000001">
    <property type="entry name" value="Replicative DNA helicase"/>
    <property type="match status" value="1"/>
</dbReference>
<evidence type="ECO:0000256" key="7">
    <source>
        <dbReference type="ARBA" id="ARBA00022840"/>
    </source>
</evidence>
<keyword evidence="2 12" id="KW-0639">Primosome</keyword>
<evidence type="ECO:0000313" key="15">
    <source>
        <dbReference type="Proteomes" id="UP000034201"/>
    </source>
</evidence>
<evidence type="ECO:0000256" key="4">
    <source>
        <dbReference type="ARBA" id="ARBA00022741"/>
    </source>
</evidence>
<dbReference type="PATRIC" id="fig|1618608.3.peg.257"/>
<evidence type="ECO:0000256" key="9">
    <source>
        <dbReference type="ARBA" id="ARBA00023235"/>
    </source>
</evidence>
<keyword evidence="8 12" id="KW-0238">DNA-binding</keyword>
<feature type="domain" description="SF4 helicase" evidence="13">
    <location>
        <begin position="189"/>
        <end position="457"/>
    </location>
</feature>
<keyword evidence="5 12" id="KW-0378">Hydrolase</keyword>
<keyword evidence="4 12" id="KW-0547">Nucleotide-binding</keyword>
<dbReference type="GO" id="GO:0005524">
    <property type="term" value="F:ATP binding"/>
    <property type="evidence" value="ECO:0007669"/>
    <property type="project" value="UniProtKB-UniRule"/>
</dbReference>
<keyword evidence="3 12" id="KW-0235">DNA replication</keyword>
<dbReference type="GO" id="GO:0005829">
    <property type="term" value="C:cytosol"/>
    <property type="evidence" value="ECO:0007669"/>
    <property type="project" value="TreeGrafter"/>
</dbReference>
<proteinExistence type="inferred from homology"/>
<evidence type="ECO:0000256" key="2">
    <source>
        <dbReference type="ARBA" id="ARBA00022515"/>
    </source>
</evidence>
<dbReference type="PROSITE" id="PS51199">
    <property type="entry name" value="SF4_HELICASE"/>
    <property type="match status" value="1"/>
</dbReference>
<dbReference type="SUPFAM" id="SSF48024">
    <property type="entry name" value="N-terminal domain of DnaB helicase"/>
    <property type="match status" value="1"/>
</dbReference>
<dbReference type="Gene3D" id="1.10.860.10">
    <property type="entry name" value="DNAb Helicase, Chain A"/>
    <property type="match status" value="1"/>
</dbReference>
<keyword evidence="6 12" id="KW-0347">Helicase</keyword>
<accession>A0A0G1WQK9</accession>
<evidence type="ECO:0000256" key="11">
    <source>
        <dbReference type="NCBIfam" id="TIGR00665"/>
    </source>
</evidence>
<dbReference type="FunFam" id="3.40.50.300:FF:000351">
    <property type="entry name" value="Replicative DNA helicase"/>
    <property type="match status" value="1"/>
</dbReference>
<evidence type="ECO:0000256" key="1">
    <source>
        <dbReference type="ARBA" id="ARBA00008428"/>
    </source>
</evidence>
<dbReference type="PANTHER" id="PTHR30153:SF2">
    <property type="entry name" value="REPLICATIVE DNA HELICASE"/>
    <property type="match status" value="1"/>
</dbReference>
<dbReference type="InterPro" id="IPR016136">
    <property type="entry name" value="DNA_helicase_N/primase_C"/>
</dbReference>
<keyword evidence="9" id="KW-0413">Isomerase</keyword>
<comment type="catalytic activity">
    <reaction evidence="10 12">
        <text>ATP + H2O = ADP + phosphate + H(+)</text>
        <dbReference type="Rhea" id="RHEA:13065"/>
        <dbReference type="ChEBI" id="CHEBI:15377"/>
        <dbReference type="ChEBI" id="CHEBI:15378"/>
        <dbReference type="ChEBI" id="CHEBI:30616"/>
        <dbReference type="ChEBI" id="CHEBI:43474"/>
        <dbReference type="ChEBI" id="CHEBI:456216"/>
        <dbReference type="EC" id="5.6.2.3"/>
    </reaction>
</comment>
<gene>
    <name evidence="14" type="ORF">UY61_C0015G0011</name>
</gene>
<name>A0A0G1WQK9_9BACT</name>
<evidence type="ECO:0000256" key="8">
    <source>
        <dbReference type="ARBA" id="ARBA00023125"/>
    </source>
</evidence>
<dbReference type="Gene3D" id="3.40.50.300">
    <property type="entry name" value="P-loop containing nucleotide triphosphate hydrolases"/>
    <property type="match status" value="1"/>
</dbReference>
<dbReference type="SMART" id="SM00382">
    <property type="entry name" value="AAA"/>
    <property type="match status" value="1"/>
</dbReference>
<evidence type="ECO:0000256" key="5">
    <source>
        <dbReference type="ARBA" id="ARBA00022801"/>
    </source>
</evidence>
<comment type="caution">
    <text evidence="14">The sequence shown here is derived from an EMBL/GenBank/DDBJ whole genome shotgun (WGS) entry which is preliminary data.</text>
</comment>
<keyword evidence="7 12" id="KW-0067">ATP-binding</keyword>